<evidence type="ECO:0000256" key="7">
    <source>
        <dbReference type="ARBA" id="ARBA00022734"/>
    </source>
</evidence>
<dbReference type="GO" id="GO:0004653">
    <property type="term" value="F:polypeptide N-acetylgalactosaminyltransferase activity"/>
    <property type="evidence" value="ECO:0007669"/>
    <property type="project" value="TreeGrafter"/>
</dbReference>
<proteinExistence type="evidence at transcript level"/>
<dbReference type="GO" id="GO:0006493">
    <property type="term" value="P:protein O-linked glycosylation"/>
    <property type="evidence" value="ECO:0007669"/>
    <property type="project" value="TreeGrafter"/>
</dbReference>
<keyword evidence="9 15" id="KW-1133">Transmembrane helix</keyword>
<dbReference type="GO" id="GO:0030246">
    <property type="term" value="F:carbohydrate binding"/>
    <property type="evidence" value="ECO:0007669"/>
    <property type="project" value="UniProtKB-KW"/>
</dbReference>
<evidence type="ECO:0000256" key="13">
    <source>
        <dbReference type="ARBA" id="ARBA00023180"/>
    </source>
</evidence>
<keyword evidence="8" id="KW-0735">Signal-anchor</keyword>
<evidence type="ECO:0000256" key="15">
    <source>
        <dbReference type="RuleBase" id="RU361242"/>
    </source>
</evidence>
<dbReference type="UniPathway" id="UPA00378"/>
<dbReference type="PROSITE" id="PS50231">
    <property type="entry name" value="RICIN_B_LECTIN"/>
    <property type="match status" value="1"/>
</dbReference>
<gene>
    <name evidence="17" type="primary">Galntl4-002</name>
</gene>
<evidence type="ECO:0000256" key="8">
    <source>
        <dbReference type="ARBA" id="ARBA00022968"/>
    </source>
</evidence>
<dbReference type="Pfam" id="PF00652">
    <property type="entry name" value="Ricin_B_lectin"/>
    <property type="match status" value="1"/>
</dbReference>
<evidence type="ECO:0000256" key="6">
    <source>
        <dbReference type="ARBA" id="ARBA00022692"/>
    </source>
</evidence>
<evidence type="ECO:0000256" key="1">
    <source>
        <dbReference type="ARBA" id="ARBA00001936"/>
    </source>
</evidence>
<evidence type="ECO:0000256" key="9">
    <source>
        <dbReference type="ARBA" id="ARBA00022989"/>
    </source>
</evidence>
<feature type="domain" description="Ricin B lectin" evidence="16">
    <location>
        <begin position="463"/>
        <end position="592"/>
    </location>
</feature>
<dbReference type="SMART" id="SM00458">
    <property type="entry name" value="RICIN"/>
    <property type="match status" value="1"/>
</dbReference>
<accession>A0A6F9DCU6</accession>
<comment type="cofactor">
    <cofactor evidence="1 15">
        <name>Mn(2+)</name>
        <dbReference type="ChEBI" id="CHEBI:29035"/>
    </cofactor>
</comment>
<dbReference type="GO" id="GO:0005112">
    <property type="term" value="F:Notch binding"/>
    <property type="evidence" value="ECO:0007669"/>
    <property type="project" value="TreeGrafter"/>
</dbReference>
<dbReference type="PANTHER" id="PTHR11675:SF63">
    <property type="entry name" value="POLYPEPTIDE N-ACETYLGALACTOSAMINYLTRANSFERASE"/>
    <property type="match status" value="1"/>
</dbReference>
<evidence type="ECO:0000256" key="12">
    <source>
        <dbReference type="ARBA" id="ARBA00023157"/>
    </source>
</evidence>
<sequence length="593" mass="67680">MDVVSRRKSHAEDQKMTRSFSLWMFFLLLLTFALFWYTAFHLHTEHSKARARLRKTAELIFRSPTHHYETKDFQFPEYTNEEYGFQNLTMIHNENEIQDHEQGHKKHAFNQMVSDRIGYQTRPLADHRSELCKNHNFEAEGRTSVIICFYNEALSTLLRTISTVFKRTSPQYLKEVIIVDDGSDEEYAHRIESFVEENYLKEKLHMLRSDKQLGLIKARMFGARHATGDVLVFLDSHCEVSEGWIEPLLFAINSSRTTVVSPVVDVISSDTFEYTPSDLMRGGFNWGLHFTWEALPPNIQIGYHAYATPTISGGLFAVDREFFFSLGGYDEGMQEWGGENLELSFRTWMCGGQMRIAPCSRVGHVFRRRRPYGFGSNASLHNAVRLAKVWLDEYVVHFKKVQKMYNSVEPGDVSDRVALRKKLKCKNFKWYLTEVYPEIEIPGERSSSIQYNFQRKPVEIIAKGQIKVAGLSICLSSESKKGSPLMAGDCTPTLESWTFTGTGEIRLGKNLCLDASSASSPRMMKCEGSGGMQKWNFISTSAKEKTDRGGTVSGRLYCAAAGLCLSVNQDGDSFEAILRICHKPSVQNFTITR</sequence>
<keyword evidence="6 15" id="KW-0812">Transmembrane</keyword>
<feature type="transmembrane region" description="Helical" evidence="15">
    <location>
        <begin position="20"/>
        <end position="40"/>
    </location>
</feature>
<evidence type="ECO:0000256" key="11">
    <source>
        <dbReference type="ARBA" id="ARBA00023136"/>
    </source>
</evidence>
<dbReference type="Gene3D" id="2.80.10.50">
    <property type="match status" value="1"/>
</dbReference>
<keyword evidence="7 15" id="KW-0430">Lectin</keyword>
<evidence type="ECO:0000256" key="14">
    <source>
        <dbReference type="ARBA" id="ARBA00023211"/>
    </source>
</evidence>
<dbReference type="InterPro" id="IPR000772">
    <property type="entry name" value="Ricin_B_lectin"/>
</dbReference>
<dbReference type="PANTHER" id="PTHR11675">
    <property type="entry name" value="N-ACETYLGALACTOSAMINYLTRANSFERASE"/>
    <property type="match status" value="1"/>
</dbReference>
<dbReference type="AlphaFoldDB" id="A0A6F9DCU6"/>
<dbReference type="SUPFAM" id="SSF50370">
    <property type="entry name" value="Ricin B-like lectins"/>
    <property type="match status" value="1"/>
</dbReference>
<keyword evidence="15" id="KW-0328">Glycosyltransferase</keyword>
<reference evidence="17" key="1">
    <citation type="submission" date="2020-04" db="EMBL/GenBank/DDBJ databases">
        <authorList>
            <person name="Neveu A P."/>
        </authorList>
    </citation>
    <scope>NUCLEOTIDE SEQUENCE</scope>
    <source>
        <tissue evidence="17">Whole embryo</tissue>
    </source>
</reference>
<dbReference type="InterPro" id="IPR001173">
    <property type="entry name" value="Glyco_trans_2-like"/>
</dbReference>
<dbReference type="SUPFAM" id="SSF53448">
    <property type="entry name" value="Nucleotide-diphospho-sugar transferases"/>
    <property type="match status" value="1"/>
</dbReference>
<evidence type="ECO:0000256" key="4">
    <source>
        <dbReference type="ARBA" id="ARBA00005680"/>
    </source>
</evidence>
<keyword evidence="12 15" id="KW-1015">Disulfide bond</keyword>
<organism evidence="17">
    <name type="scientific">Phallusia mammillata</name>
    <dbReference type="NCBI Taxonomy" id="59560"/>
    <lineage>
        <taxon>Eukaryota</taxon>
        <taxon>Metazoa</taxon>
        <taxon>Chordata</taxon>
        <taxon>Tunicata</taxon>
        <taxon>Ascidiacea</taxon>
        <taxon>Phlebobranchia</taxon>
        <taxon>Ascidiidae</taxon>
        <taxon>Phallusia</taxon>
    </lineage>
</organism>
<dbReference type="FunFam" id="3.90.550.10:FF:000053">
    <property type="entry name" value="Polypeptide N-acetylgalactosaminyltransferase"/>
    <property type="match status" value="1"/>
</dbReference>
<comment type="similarity">
    <text evidence="4 15">Belongs to the glycosyltransferase 2 family. GalNAc-T subfamily.</text>
</comment>
<dbReference type="Gene3D" id="3.90.550.10">
    <property type="entry name" value="Spore Coat Polysaccharide Biosynthesis Protein SpsA, Chain A"/>
    <property type="match status" value="1"/>
</dbReference>
<dbReference type="Pfam" id="PF00535">
    <property type="entry name" value="Glycos_transf_2"/>
    <property type="match status" value="1"/>
</dbReference>
<evidence type="ECO:0000256" key="2">
    <source>
        <dbReference type="ARBA" id="ARBA00004323"/>
    </source>
</evidence>
<dbReference type="InterPro" id="IPR035992">
    <property type="entry name" value="Ricin_B-like_lectins"/>
</dbReference>
<comment type="subcellular location">
    <subcellularLocation>
        <location evidence="2 15">Golgi apparatus membrane</location>
        <topology evidence="2 15">Single-pass type II membrane protein</topology>
    </subcellularLocation>
</comment>
<comment type="pathway">
    <text evidence="3 15">Protein modification; protein glycosylation.</text>
</comment>
<keyword evidence="15 17" id="KW-0808">Transferase</keyword>
<dbReference type="EC" id="2.4.1.-" evidence="15"/>
<dbReference type="EMBL" id="LR785360">
    <property type="protein sequence ID" value="CAB3248261.1"/>
    <property type="molecule type" value="mRNA"/>
</dbReference>
<dbReference type="GO" id="GO:0000139">
    <property type="term" value="C:Golgi membrane"/>
    <property type="evidence" value="ECO:0007669"/>
    <property type="project" value="UniProtKB-SubCell"/>
</dbReference>
<dbReference type="InterPro" id="IPR029044">
    <property type="entry name" value="Nucleotide-diphossugar_trans"/>
</dbReference>
<protein>
    <recommendedName>
        <fullName evidence="5 15">Polypeptide N-acetylgalactosaminyltransferase</fullName>
        <ecNumber evidence="15">2.4.1.-</ecNumber>
    </recommendedName>
    <alternativeName>
        <fullName evidence="15">Protein-UDP acetylgalactosaminyltransferase</fullName>
    </alternativeName>
</protein>
<evidence type="ECO:0000256" key="10">
    <source>
        <dbReference type="ARBA" id="ARBA00023034"/>
    </source>
</evidence>
<evidence type="ECO:0000256" key="3">
    <source>
        <dbReference type="ARBA" id="ARBA00004922"/>
    </source>
</evidence>
<name>A0A6F9DCU6_9ASCI</name>
<evidence type="ECO:0000259" key="16">
    <source>
        <dbReference type="SMART" id="SM00458"/>
    </source>
</evidence>
<keyword evidence="10 15" id="KW-0333">Golgi apparatus</keyword>
<evidence type="ECO:0000313" key="17">
    <source>
        <dbReference type="EMBL" id="CAB3248261.1"/>
    </source>
</evidence>
<dbReference type="CDD" id="cd02510">
    <property type="entry name" value="pp-GalNAc-T"/>
    <property type="match status" value="1"/>
</dbReference>
<keyword evidence="14 15" id="KW-0464">Manganese</keyword>
<evidence type="ECO:0000256" key="5">
    <source>
        <dbReference type="ARBA" id="ARBA00012644"/>
    </source>
</evidence>
<dbReference type="GO" id="GO:0008593">
    <property type="term" value="P:regulation of Notch signaling pathway"/>
    <property type="evidence" value="ECO:0007669"/>
    <property type="project" value="TreeGrafter"/>
</dbReference>
<keyword evidence="13" id="KW-0325">Glycoprotein</keyword>
<keyword evidence="11 15" id="KW-0472">Membrane</keyword>
<dbReference type="InterPro" id="IPR045885">
    <property type="entry name" value="GalNAc-T"/>
</dbReference>